<reference evidence="3" key="1">
    <citation type="journal article" date="2013" name="Proc. Natl. Acad. Sci. U.S.A.">
        <title>Genome structure and metabolic features in the red seaweed Chondrus crispus shed light on evolution of the Archaeplastida.</title>
        <authorList>
            <person name="Collen J."/>
            <person name="Porcel B."/>
            <person name="Carre W."/>
            <person name="Ball S.G."/>
            <person name="Chaparro C."/>
            <person name="Tonon T."/>
            <person name="Barbeyron T."/>
            <person name="Michel G."/>
            <person name="Noel B."/>
            <person name="Valentin K."/>
            <person name="Elias M."/>
            <person name="Artiguenave F."/>
            <person name="Arun A."/>
            <person name="Aury J.M."/>
            <person name="Barbosa-Neto J.F."/>
            <person name="Bothwell J.H."/>
            <person name="Bouget F.Y."/>
            <person name="Brillet L."/>
            <person name="Cabello-Hurtado F."/>
            <person name="Capella-Gutierrez S."/>
            <person name="Charrier B."/>
            <person name="Cladiere L."/>
            <person name="Cock J.M."/>
            <person name="Coelho S.M."/>
            <person name="Colleoni C."/>
            <person name="Czjzek M."/>
            <person name="Da Silva C."/>
            <person name="Delage L."/>
            <person name="Denoeud F."/>
            <person name="Deschamps P."/>
            <person name="Dittami S.M."/>
            <person name="Gabaldon T."/>
            <person name="Gachon C.M."/>
            <person name="Groisillier A."/>
            <person name="Herve C."/>
            <person name="Jabbari K."/>
            <person name="Katinka M."/>
            <person name="Kloareg B."/>
            <person name="Kowalczyk N."/>
            <person name="Labadie K."/>
            <person name="Leblanc C."/>
            <person name="Lopez P.J."/>
            <person name="McLachlan D.H."/>
            <person name="Meslet-Cladiere L."/>
            <person name="Moustafa A."/>
            <person name="Nehr Z."/>
            <person name="Nyvall Collen P."/>
            <person name="Panaud O."/>
            <person name="Partensky F."/>
            <person name="Poulain J."/>
            <person name="Rensing S.A."/>
            <person name="Rousvoal S."/>
            <person name="Samson G."/>
            <person name="Symeonidi A."/>
            <person name="Weissenbach J."/>
            <person name="Zambounis A."/>
            <person name="Wincker P."/>
            <person name="Boyen C."/>
        </authorList>
    </citation>
    <scope>NUCLEOTIDE SEQUENCE [LARGE SCALE GENOMIC DNA]</scope>
    <source>
        <strain evidence="3">cv. Stackhouse</strain>
    </source>
</reference>
<evidence type="ECO:0008006" key="4">
    <source>
        <dbReference type="Google" id="ProtNLM"/>
    </source>
</evidence>
<dbReference type="GeneID" id="17325263"/>
<gene>
    <name evidence="2" type="ORF">CHC_T00005858001</name>
</gene>
<proteinExistence type="predicted"/>
<dbReference type="AlphaFoldDB" id="R7QJT5"/>
<dbReference type="PhylomeDB" id="R7QJT5"/>
<accession>R7QJT5</accession>
<feature type="region of interest" description="Disordered" evidence="1">
    <location>
        <begin position="490"/>
        <end position="518"/>
    </location>
</feature>
<evidence type="ECO:0000313" key="3">
    <source>
        <dbReference type="Proteomes" id="UP000012073"/>
    </source>
</evidence>
<feature type="compositionally biased region" description="Polar residues" evidence="1">
    <location>
        <begin position="157"/>
        <end position="172"/>
    </location>
</feature>
<dbReference type="OrthoDB" id="10385at2759"/>
<dbReference type="Pfam" id="PF08238">
    <property type="entry name" value="Sel1"/>
    <property type="match status" value="2"/>
</dbReference>
<dbReference type="InterPro" id="IPR011990">
    <property type="entry name" value="TPR-like_helical_dom_sf"/>
</dbReference>
<dbReference type="KEGG" id="ccp:CHC_T00005858001"/>
<sequence length="915" mass="101978">METLPTRYFEEVENVTTEHIKWFVVFLNVKKWRGCVPDERQQPPSLPNQPEHRALQEKAPPSLGPTDTPVRLLQDQLGFHCQATTDRCGFPFATKGYGRHLWDNRSVLQVSARIDNWIALAVGRQIVNLLEDSKDQEAKRISFETAHRRTPSRLSGLESQANQAVENESQANTDDDRSSTRSDSILTFHKKLELRRLRFQLANPNPQHSHLEVGLTFMGCVTESVRSGIAETLSRTEDNSAWSPVIPEEAVSFAISEQLMRSLGRAFFGQITTPFDSTLRERLLWECQNGVQWSWQNKQLNDRFRGPAKAQAEVIETMMLCILGFPSIHLLNHNSIRAIDKSRTANLVFEIWPTAAPQHLRIRLVVDCANSLMIAKIRECETGAAMATLSPTTGFLWQDWRDAFAGRLLGKRSWQKAHSMKELQVRRTTESISRGIQKIITAEDDGDRPVPVFRRQLVWGGWMPFRAGLTLFELKHSSLIILGDSMPTDTYSPTDGFSESTTAESEVQPQDKGTPQEISDTYQRASMSALTDASIHLDALLTLDTNLLDDGPGKPQDEDDDVAESQLVDLVPSASSSSDGQSFRMEFNFDPPLPASILAKASLQDPHAMHILAKWVLTGTKGFQKNYTKALLLMERALILGRNIMTARLLVKTLTDKTFMPDIPVDIDRALAAVELLWRDIAGRHEVVSIENKKVRRWKGDSEAELTRLSKLVCMHQKLVQARPTAEMMRNLADHLSTWGESKPDEHAATVLYETAILASCDSKSILELGRRFHNRDPPFAAAMYQRALVAGQGVAAKLLADLLLSEKNNLRISPAQIADVYERAVRLGHVGAMRELGLLLLHGDDGVLANIVRGRHLAERAVYGDSIARALDSGAASLEIDSRLADQLRASARQAFGSPGGSASGHDTGPRGRS</sequence>
<dbReference type="Gramene" id="CDF37675">
    <property type="protein sequence ID" value="CDF37675"/>
    <property type="gene ID" value="CHC_T00005858001"/>
</dbReference>
<organism evidence="2 3">
    <name type="scientific">Chondrus crispus</name>
    <name type="common">Carrageen Irish moss</name>
    <name type="synonym">Polymorpha crispa</name>
    <dbReference type="NCBI Taxonomy" id="2769"/>
    <lineage>
        <taxon>Eukaryota</taxon>
        <taxon>Rhodophyta</taxon>
        <taxon>Florideophyceae</taxon>
        <taxon>Rhodymeniophycidae</taxon>
        <taxon>Gigartinales</taxon>
        <taxon>Gigartinaceae</taxon>
        <taxon>Chondrus</taxon>
    </lineage>
</organism>
<feature type="region of interest" description="Disordered" evidence="1">
    <location>
        <begin position="894"/>
        <end position="915"/>
    </location>
</feature>
<keyword evidence="3" id="KW-1185">Reference proteome</keyword>
<evidence type="ECO:0000256" key="1">
    <source>
        <dbReference type="SAM" id="MobiDB-lite"/>
    </source>
</evidence>
<dbReference type="SMART" id="SM00671">
    <property type="entry name" value="SEL1"/>
    <property type="match status" value="3"/>
</dbReference>
<protein>
    <recommendedName>
        <fullName evidence="4">Sel1-repeat containing protein</fullName>
    </recommendedName>
</protein>
<dbReference type="Proteomes" id="UP000012073">
    <property type="component" value="Unassembled WGS sequence"/>
</dbReference>
<dbReference type="InterPro" id="IPR006597">
    <property type="entry name" value="Sel1-like"/>
</dbReference>
<name>R7QJT5_CHOCR</name>
<dbReference type="EMBL" id="HG001860">
    <property type="protein sequence ID" value="CDF37675.1"/>
    <property type="molecule type" value="Genomic_DNA"/>
</dbReference>
<dbReference type="Gene3D" id="1.25.40.10">
    <property type="entry name" value="Tetratricopeptide repeat domain"/>
    <property type="match status" value="1"/>
</dbReference>
<dbReference type="RefSeq" id="XP_005717546.1">
    <property type="nucleotide sequence ID" value="XM_005717489.1"/>
</dbReference>
<feature type="region of interest" description="Disordered" evidence="1">
    <location>
        <begin position="142"/>
        <end position="182"/>
    </location>
</feature>
<feature type="region of interest" description="Disordered" evidence="1">
    <location>
        <begin position="37"/>
        <end position="66"/>
    </location>
</feature>
<evidence type="ECO:0000313" key="2">
    <source>
        <dbReference type="EMBL" id="CDF37675.1"/>
    </source>
</evidence>